<proteinExistence type="predicted"/>
<reference evidence="2" key="1">
    <citation type="submission" date="2025-08" db="UniProtKB">
        <authorList>
            <consortium name="RefSeq"/>
        </authorList>
    </citation>
    <scope>IDENTIFICATION</scope>
    <source>
        <tissue evidence="2">Muscle</tissue>
    </source>
</reference>
<dbReference type="Proteomes" id="UP000515164">
    <property type="component" value="Unplaced"/>
</dbReference>
<organism evidence="1 2">
    <name type="scientific">Bombus bifarius</name>
    <dbReference type="NCBI Taxonomy" id="103933"/>
    <lineage>
        <taxon>Eukaryota</taxon>
        <taxon>Metazoa</taxon>
        <taxon>Ecdysozoa</taxon>
        <taxon>Arthropoda</taxon>
        <taxon>Hexapoda</taxon>
        <taxon>Insecta</taxon>
        <taxon>Pterygota</taxon>
        <taxon>Neoptera</taxon>
        <taxon>Endopterygota</taxon>
        <taxon>Hymenoptera</taxon>
        <taxon>Apocrita</taxon>
        <taxon>Aculeata</taxon>
        <taxon>Apoidea</taxon>
        <taxon>Anthophila</taxon>
        <taxon>Apidae</taxon>
        <taxon>Bombus</taxon>
        <taxon>Pyrobombus</taxon>
    </lineage>
</organism>
<dbReference type="GeneID" id="117211625"/>
<dbReference type="AlphaFoldDB" id="A0A6P8NAN6"/>
<evidence type="ECO:0000313" key="2">
    <source>
        <dbReference type="RefSeq" id="XP_033311615.1"/>
    </source>
</evidence>
<gene>
    <name evidence="2" type="primary">LOC117211625</name>
</gene>
<sequence>MSPDIILSTAVINIKDQTGKPQRCRVLLDSCSQAHFLTTNACKRLGLTTKRVNIPLCGANHMTSHINRTTRTKVHSRISDYTADLTFLLVDNVIQAMPSENIDRNRLELPDKIPLAYPQFHRAAEVDSLIGAQLFWDFLCEGRVDQADKNMQLRNTALG</sequence>
<accession>A0A6P8NAN6</accession>
<dbReference type="RefSeq" id="XP_033311615.1">
    <property type="nucleotide sequence ID" value="XM_033455724.1"/>
</dbReference>
<protein>
    <submittedName>
        <fullName evidence="2">Uncharacterized protein LOC117211625</fullName>
    </submittedName>
</protein>
<dbReference type="KEGG" id="bbif:117211625"/>
<keyword evidence="1" id="KW-1185">Reference proteome</keyword>
<name>A0A6P8NAN6_9HYME</name>
<evidence type="ECO:0000313" key="1">
    <source>
        <dbReference type="Proteomes" id="UP000515164"/>
    </source>
</evidence>